<evidence type="ECO:0000313" key="1">
    <source>
        <dbReference type="EMBL" id="SHI99572.1"/>
    </source>
</evidence>
<dbReference type="AlphaFoldDB" id="A0A1M6FPG6"/>
<organism evidence="1 2">
    <name type="scientific">Desulfosporosinus lacus DSM 15449</name>
    <dbReference type="NCBI Taxonomy" id="1121420"/>
    <lineage>
        <taxon>Bacteria</taxon>
        <taxon>Bacillati</taxon>
        <taxon>Bacillota</taxon>
        <taxon>Clostridia</taxon>
        <taxon>Eubacteriales</taxon>
        <taxon>Desulfitobacteriaceae</taxon>
        <taxon>Desulfosporosinus</taxon>
    </lineage>
</organism>
<sequence>MEWALAIPRLQTSTRLKDLWFGPKGSLLNDLKKDFEDRFGFIRFTRLYYGQEFCEKAISGKEDMKKALYLSEEEGMNFTCVTPYVTEKGLTKVKVLLSQLAKERPESEVVINDWGVLDWIIDEQLTFTPILGRLLNKVLRDPRIPKNLMNSSNSEKTHYFQTSCLAGLGMKNLLDQYSVKRIELDHPPQGLDPELLDWGYQTSLYLPFGVVTTGRLCLIQSWGVEVKDKFRSSSRCDQKCLPYWLEMTDLSGRVRKNADWELMQKGNTIFYRLSRESVAKAIDSADSTGVNRIVFQPEPL</sequence>
<reference evidence="2" key="1">
    <citation type="submission" date="2016-11" db="EMBL/GenBank/DDBJ databases">
        <authorList>
            <person name="Varghese N."/>
            <person name="Submissions S."/>
        </authorList>
    </citation>
    <scope>NUCLEOTIDE SEQUENCE [LARGE SCALE GENOMIC DNA]</scope>
    <source>
        <strain evidence="2">DSM 15449</strain>
    </source>
</reference>
<proteinExistence type="predicted"/>
<gene>
    <name evidence="1" type="ORF">SAMN02746098_04978</name>
</gene>
<dbReference type="RefSeq" id="WP_073033094.1">
    <property type="nucleotide sequence ID" value="NZ_FQXJ01000032.1"/>
</dbReference>
<dbReference type="OrthoDB" id="3176754at2"/>
<protein>
    <submittedName>
        <fullName evidence="1">Uncharacterized protein</fullName>
    </submittedName>
</protein>
<dbReference type="EMBL" id="FQXJ01000032">
    <property type="protein sequence ID" value="SHI99572.1"/>
    <property type="molecule type" value="Genomic_DNA"/>
</dbReference>
<keyword evidence="2" id="KW-1185">Reference proteome</keyword>
<dbReference type="STRING" id="1121420.SAMN02746098_04978"/>
<evidence type="ECO:0000313" key="2">
    <source>
        <dbReference type="Proteomes" id="UP000183954"/>
    </source>
</evidence>
<accession>A0A1M6FPG6</accession>
<name>A0A1M6FPG6_9FIRM</name>
<dbReference type="Proteomes" id="UP000183954">
    <property type="component" value="Unassembled WGS sequence"/>
</dbReference>